<evidence type="ECO:0000313" key="3">
    <source>
        <dbReference type="Proteomes" id="UP000042394"/>
    </source>
</evidence>
<evidence type="ECO:0000256" key="1">
    <source>
        <dbReference type="SAM" id="MobiDB-lite"/>
    </source>
</evidence>
<feature type="compositionally biased region" description="Basic and acidic residues" evidence="1">
    <location>
        <begin position="91"/>
        <end position="112"/>
    </location>
</feature>
<feature type="region of interest" description="Disordered" evidence="1">
    <location>
        <begin position="91"/>
        <end position="122"/>
    </location>
</feature>
<protein>
    <submittedName>
        <fullName evidence="2">Uncharacterized protein</fullName>
    </submittedName>
</protein>
<feature type="compositionally biased region" description="Basic and acidic residues" evidence="1">
    <location>
        <begin position="8"/>
        <end position="40"/>
    </location>
</feature>
<dbReference type="Proteomes" id="UP000042394">
    <property type="component" value="Unassembled WGS sequence"/>
</dbReference>
<dbReference type="EMBL" id="CQPD01000028">
    <property type="protein sequence ID" value="CNU50249.1"/>
    <property type="molecule type" value="Genomic_DNA"/>
</dbReference>
<dbReference type="AlphaFoldDB" id="A0A655D8H9"/>
<name>A0A655D8H9_SALET</name>
<reference evidence="2 3" key="1">
    <citation type="submission" date="2015-03" db="EMBL/GenBank/DDBJ databases">
        <authorList>
            <consortium name="Pathogen Informatics"/>
        </authorList>
    </citation>
    <scope>NUCLEOTIDE SEQUENCE [LARGE SCALE GENOMIC DNA]</scope>
    <source>
        <strain evidence="2 3">D4891</strain>
    </source>
</reference>
<feature type="region of interest" description="Disordered" evidence="1">
    <location>
        <begin position="1"/>
        <end position="60"/>
    </location>
</feature>
<gene>
    <name evidence="2" type="ORF">ERS008207_02848</name>
</gene>
<accession>A0A655D8H9</accession>
<organism evidence="2 3">
    <name type="scientific">Salmonella enterica subsp. enterica serovar Bovismorbificans</name>
    <dbReference type="NCBI Taxonomy" id="58097"/>
    <lineage>
        <taxon>Bacteria</taxon>
        <taxon>Pseudomonadati</taxon>
        <taxon>Pseudomonadota</taxon>
        <taxon>Gammaproteobacteria</taxon>
        <taxon>Enterobacterales</taxon>
        <taxon>Enterobacteriaceae</taxon>
        <taxon>Salmonella</taxon>
    </lineage>
</organism>
<sequence length="151" mass="16925">MRLGGFKTEFKSDAAKDKTKQHNHQRDSQRVGDDGISQRERAKKPGPAQHQPGFVPVPYRRDRVHHNIAIVFIANKRKQDTDAQIEPIHYDIHQRGEHDNSKPDNRKIDGHSRFSCSSDSPTAEIGRAGLPSVSAVGVSAGCGPFWIRRII</sequence>
<proteinExistence type="predicted"/>
<evidence type="ECO:0000313" key="2">
    <source>
        <dbReference type="EMBL" id="CNU50249.1"/>
    </source>
</evidence>